<feature type="transmembrane region" description="Helical" evidence="6">
    <location>
        <begin position="62"/>
        <end position="80"/>
    </location>
</feature>
<name>A0A418ZX31_9RHOB</name>
<dbReference type="AlphaFoldDB" id="A0A418ZX31"/>
<dbReference type="EMBL" id="QZEV01000031">
    <property type="protein sequence ID" value="RJL05085.1"/>
    <property type="molecule type" value="Genomic_DNA"/>
</dbReference>
<feature type="transmembrane region" description="Helical" evidence="6">
    <location>
        <begin position="35"/>
        <end position="56"/>
    </location>
</feature>
<evidence type="ECO:0000256" key="5">
    <source>
        <dbReference type="ARBA" id="ARBA00023136"/>
    </source>
</evidence>
<comment type="caution">
    <text evidence="7">The sequence shown here is derived from an EMBL/GenBank/DDBJ whole genome shotgun (WGS) entry which is preliminary data.</text>
</comment>
<dbReference type="OrthoDB" id="9779554at2"/>
<evidence type="ECO:0000256" key="4">
    <source>
        <dbReference type="ARBA" id="ARBA00022989"/>
    </source>
</evidence>
<dbReference type="GO" id="GO:0016020">
    <property type="term" value="C:membrane"/>
    <property type="evidence" value="ECO:0007669"/>
    <property type="project" value="UniProtKB-SubCell"/>
</dbReference>
<reference evidence="7 8" key="1">
    <citation type="submission" date="2018-09" db="EMBL/GenBank/DDBJ databases">
        <title>Paracoccus onubensis nov. sp. a moderate halophilic bacterium isolated from Gruta de las Maravillas (Aracena, Spain).</title>
        <authorList>
            <person name="Jurado V."/>
            <person name="Gutierrez-Patricio S."/>
            <person name="Gonzalez-Pimentel J.L."/>
            <person name="Laiz L."/>
            <person name="Saiz-Jimenez C."/>
        </authorList>
    </citation>
    <scope>NUCLEOTIDE SEQUENCE [LARGE SCALE GENOMIC DNA]</scope>
    <source>
        <strain evidence="7 8">DSM 19484</strain>
    </source>
</reference>
<dbReference type="GO" id="GO:0005315">
    <property type="term" value="F:phosphate transmembrane transporter activity"/>
    <property type="evidence" value="ECO:0007669"/>
    <property type="project" value="InterPro"/>
</dbReference>
<feature type="transmembrane region" description="Helical" evidence="6">
    <location>
        <begin position="303"/>
        <end position="322"/>
    </location>
</feature>
<feature type="transmembrane region" description="Helical" evidence="6">
    <location>
        <begin position="350"/>
        <end position="369"/>
    </location>
</feature>
<feature type="transmembrane region" description="Helical" evidence="6">
    <location>
        <begin position="92"/>
        <end position="117"/>
    </location>
</feature>
<keyword evidence="2 6" id="KW-0813">Transport</keyword>
<keyword evidence="4 6" id="KW-1133">Transmembrane helix</keyword>
<sequence length="494" mass="50966">MAHNDLDARHLDTLDRDLGRFSTLENATAYASRPLVAPGIALVFVLLAGLGAALAFGQANNTMIVVVAAIFGAYMALNIGANDVANNMGPAVGANALTMGGAIIIAAVFETAGALIAGGDVVGTISRGIIDPATIGAEGVFVWAMMAALLASALWVNLATWIGAPVSTTHSVVGGVMGAGIAAAGFAAVNWPTMGMIAASWVVSPLLGGLIAAGFLWFIKARIIYRADKIAAARVWVPVLIGIMAGAFAAYLALKGLSRLISLSFGQALLIGLGLGLAIWLAMIPVIRRQSQGLENRNKSLKVLFGIPLVISAALLSFAHGANDVANAVGPLAAIVQASATGGISEAVSIPLWVMLIGAFGLSFGLFLFGPKLIRMVGSQITKLNPMRAYCVSLSAALTVILASWLGLPVSSTHIAVGAIFGVGFFREWDAARRARAVQGMAPERPRTGPEERRRRKLVRRSHVLTIAAAWVVTVPAAAALSAAIFLGLRTLGG</sequence>
<keyword evidence="5 6" id="KW-0472">Membrane</keyword>
<dbReference type="PANTHER" id="PTHR11101">
    <property type="entry name" value="PHOSPHATE TRANSPORTER"/>
    <property type="match status" value="1"/>
</dbReference>
<keyword evidence="8" id="KW-1185">Reference proteome</keyword>
<accession>A0A418ZX31</accession>
<evidence type="ECO:0000256" key="2">
    <source>
        <dbReference type="ARBA" id="ARBA00022448"/>
    </source>
</evidence>
<gene>
    <name evidence="7" type="ORF">D3P06_08120</name>
</gene>
<protein>
    <recommendedName>
        <fullName evidence="6">Phosphate transporter</fullName>
    </recommendedName>
</protein>
<keyword evidence="3 6" id="KW-0812">Transmembrane</keyword>
<dbReference type="Proteomes" id="UP000285530">
    <property type="component" value="Unassembled WGS sequence"/>
</dbReference>
<feature type="transmembrane region" description="Helical" evidence="6">
    <location>
        <begin position="389"/>
        <end position="406"/>
    </location>
</feature>
<feature type="transmembrane region" description="Helical" evidence="6">
    <location>
        <begin position="172"/>
        <end position="191"/>
    </location>
</feature>
<organism evidence="7 8">
    <name type="scientific">Paracoccus aestuarii</name>
    <dbReference type="NCBI Taxonomy" id="453842"/>
    <lineage>
        <taxon>Bacteria</taxon>
        <taxon>Pseudomonadati</taxon>
        <taxon>Pseudomonadota</taxon>
        <taxon>Alphaproteobacteria</taxon>
        <taxon>Rhodobacterales</taxon>
        <taxon>Paracoccaceae</taxon>
        <taxon>Paracoccus</taxon>
    </lineage>
</organism>
<feature type="transmembrane region" description="Helical" evidence="6">
    <location>
        <begin position="260"/>
        <end position="282"/>
    </location>
</feature>
<keyword evidence="6" id="KW-0592">Phosphate transport</keyword>
<evidence type="ECO:0000313" key="8">
    <source>
        <dbReference type="Proteomes" id="UP000285530"/>
    </source>
</evidence>
<dbReference type="RefSeq" id="WP_119886087.1">
    <property type="nucleotide sequence ID" value="NZ_CP067169.1"/>
</dbReference>
<evidence type="ECO:0000256" key="3">
    <source>
        <dbReference type="ARBA" id="ARBA00022692"/>
    </source>
</evidence>
<feature type="transmembrane region" description="Helical" evidence="6">
    <location>
        <begin position="197"/>
        <end position="219"/>
    </location>
</feature>
<feature type="transmembrane region" description="Helical" evidence="6">
    <location>
        <begin position="231"/>
        <end position="254"/>
    </location>
</feature>
<evidence type="ECO:0000313" key="7">
    <source>
        <dbReference type="EMBL" id="RJL05085.1"/>
    </source>
</evidence>
<dbReference type="PANTHER" id="PTHR11101:SF80">
    <property type="entry name" value="PHOSPHATE TRANSPORTER"/>
    <property type="match status" value="1"/>
</dbReference>
<evidence type="ECO:0000256" key="1">
    <source>
        <dbReference type="ARBA" id="ARBA00004141"/>
    </source>
</evidence>
<dbReference type="GO" id="GO:0035435">
    <property type="term" value="P:phosphate ion transmembrane transport"/>
    <property type="evidence" value="ECO:0007669"/>
    <property type="project" value="TreeGrafter"/>
</dbReference>
<feature type="transmembrane region" description="Helical" evidence="6">
    <location>
        <begin position="412"/>
        <end position="429"/>
    </location>
</feature>
<comment type="subcellular location">
    <subcellularLocation>
        <location evidence="1 6">Membrane</location>
        <topology evidence="1 6">Multi-pass membrane protein</topology>
    </subcellularLocation>
</comment>
<proteinExistence type="inferred from homology"/>
<feature type="transmembrane region" description="Helical" evidence="6">
    <location>
        <begin position="464"/>
        <end position="489"/>
    </location>
</feature>
<dbReference type="Pfam" id="PF01384">
    <property type="entry name" value="PHO4"/>
    <property type="match status" value="1"/>
</dbReference>
<comment type="similarity">
    <text evidence="6">Belongs to the inorganic phosphate transporter (PiT) (TC 2.A.20) family.</text>
</comment>
<dbReference type="InterPro" id="IPR001204">
    <property type="entry name" value="Phos_transporter"/>
</dbReference>
<evidence type="ECO:0000256" key="6">
    <source>
        <dbReference type="RuleBase" id="RU363058"/>
    </source>
</evidence>
<feature type="transmembrane region" description="Helical" evidence="6">
    <location>
        <begin position="140"/>
        <end position="160"/>
    </location>
</feature>